<evidence type="ECO:0000313" key="2">
    <source>
        <dbReference type="EMBL" id="STZ77489.1"/>
    </source>
</evidence>
<dbReference type="Proteomes" id="UP000254651">
    <property type="component" value="Unassembled WGS sequence"/>
</dbReference>
<evidence type="ECO:0000313" key="3">
    <source>
        <dbReference type="EMBL" id="STZ83049.1"/>
    </source>
</evidence>
<keyword evidence="5" id="KW-1185">Reference proteome</keyword>
<organism evidence="2 5">
    <name type="scientific">Bergeriella denitrificans</name>
    <name type="common">Neisseria denitrificans</name>
    <dbReference type="NCBI Taxonomy" id="494"/>
    <lineage>
        <taxon>Bacteria</taxon>
        <taxon>Pseudomonadati</taxon>
        <taxon>Pseudomonadota</taxon>
        <taxon>Betaproteobacteria</taxon>
        <taxon>Neisseriales</taxon>
        <taxon>Neisseriaceae</taxon>
        <taxon>Bergeriella</taxon>
    </lineage>
</organism>
<dbReference type="EMBL" id="UGQS01000006">
    <property type="protein sequence ID" value="STZ83083.1"/>
    <property type="molecule type" value="Genomic_DNA"/>
</dbReference>
<protein>
    <submittedName>
        <fullName evidence="2">Uncharacterized protein</fullName>
    </submittedName>
</protein>
<dbReference type="AlphaFoldDB" id="A0A378ULE6"/>
<dbReference type="EMBL" id="UGQS01000002">
    <property type="protein sequence ID" value="STZ77489.1"/>
    <property type="molecule type" value="Genomic_DNA"/>
</dbReference>
<proteinExistence type="predicted"/>
<dbReference type="RefSeq" id="WP_066079422.1">
    <property type="nucleotide sequence ID" value="NZ_CP181246.1"/>
</dbReference>
<name>A0A378ULE6_BERDE</name>
<evidence type="ECO:0000313" key="1">
    <source>
        <dbReference type="EMBL" id="STZ76073.1"/>
    </source>
</evidence>
<dbReference type="EMBL" id="UGQS01000005">
    <property type="protein sequence ID" value="STZ83049.1"/>
    <property type="molecule type" value="Genomic_DNA"/>
</dbReference>
<gene>
    <name evidence="1" type="ORF">NCTC10295_00829</name>
    <name evidence="2" type="ORF">NCTC10295_02307</name>
    <name evidence="3" type="ORF">NCTC10295_02385</name>
    <name evidence="4" type="ORF">NCTC10295_02419</name>
</gene>
<accession>A0A378ULE6</accession>
<evidence type="ECO:0000313" key="5">
    <source>
        <dbReference type="Proteomes" id="UP000254651"/>
    </source>
</evidence>
<evidence type="ECO:0000313" key="4">
    <source>
        <dbReference type="EMBL" id="STZ83083.1"/>
    </source>
</evidence>
<dbReference type="EMBL" id="UGQS01000001">
    <property type="protein sequence ID" value="STZ76073.1"/>
    <property type="molecule type" value="Genomic_DNA"/>
</dbReference>
<sequence>MISEELMAKQRREGMRWQILNTLNKARPHTTAETFLLDIMNAIYPQTTALELRQQLDYLADRKLVDVSKTPHGLWFADLTSLGVDIAEYTVECRPGIARPEKVWA</sequence>
<reference evidence="2 5" key="1">
    <citation type="submission" date="2018-06" db="EMBL/GenBank/DDBJ databases">
        <authorList>
            <consortium name="Pathogen Informatics"/>
            <person name="Doyle S."/>
        </authorList>
    </citation>
    <scope>NUCLEOTIDE SEQUENCE [LARGE SCALE GENOMIC DNA]</scope>
    <source>
        <strain evidence="2 5">NCTC10295</strain>
    </source>
</reference>